<dbReference type="InterPro" id="IPR018247">
    <property type="entry name" value="EF_Hand_1_Ca_BS"/>
</dbReference>
<evidence type="ECO:0000256" key="10">
    <source>
        <dbReference type="ARBA" id="ARBA00022794"/>
    </source>
</evidence>
<dbReference type="PANTHER" id="PTHR11216">
    <property type="entry name" value="EH DOMAIN"/>
    <property type="match status" value="1"/>
</dbReference>
<dbReference type="PANTHER" id="PTHR11216:SF127">
    <property type="entry name" value="EH DOMAIN-CONTAINING PROTEIN 1"/>
    <property type="match status" value="1"/>
</dbReference>
<sequence length="532" mass="60019">MFSWANKDGKKKDPELFQTVSDGLKRLYRTKLFPLEDTYRFHDFHSPALEDADFDNKPMVLLVGQYSTGKTTFIRHLMEQDFPGMRIGPEPTTDSFIAVMYGEQEGLIPGNALVVDPKKPFRKLNAFGNAFLNRFICAQMPNPVLDSISIIDTPGILSGEKQRISRGYDFAAVLEWFAERVDRIILLFDAHKLDISDEFSEVIRALKNHEDKMRVVLNKADQIGTQQLMRVYGALMWSLGKIVNTPEVIRVYIGSFWAQPLLVPDNRKLFEAEEQDLFRDIQGLPRNAALRKLNDLIKRARLAKVHAYIISALKKEMPNVFGKENKKKELIANLGEIYAKIEKEHQISPGDFPKLSKMQEVLAGQDFTKFQGLKPKLLEAVEDMLANDIAKLMTLVRQEEAAMPSQAVQGGAFEGTMNGPFGHGYGEGASEGIDELEWIVARDKPTYDEIFYTLSPVNGKVSGAMAKKEMVKSKLPNNVLGKIWKLADVDKDGYLDDEEFALANHLIKVKLEGHELPADLPDHLVPPSKRGL</sequence>
<keyword evidence="4" id="KW-0813">Transport</keyword>
<keyword evidence="13" id="KW-0653">Protein transport</keyword>
<comment type="caution">
    <text evidence="25">The sequence shown here is derived from an EMBL/GenBank/DDBJ whole genome shotgun (WGS) entry which is preliminary data.</text>
</comment>
<keyword evidence="5" id="KW-1003">Cell membrane</keyword>
<keyword evidence="17" id="KW-0342">GTP-binding</keyword>
<evidence type="ECO:0000256" key="20">
    <source>
        <dbReference type="ARBA" id="ARBA00093788"/>
    </source>
</evidence>
<dbReference type="InterPro" id="IPR000261">
    <property type="entry name" value="EH_dom"/>
</dbReference>
<dbReference type="SUPFAM" id="SSF47473">
    <property type="entry name" value="EF-hand"/>
    <property type="match status" value="1"/>
</dbReference>
<keyword evidence="6" id="KW-0597">Phosphoprotein</keyword>
<keyword evidence="18" id="KW-0472">Membrane</keyword>
<dbReference type="Gene3D" id="3.40.50.300">
    <property type="entry name" value="P-loop containing nucleotide triphosphate hydrolases"/>
    <property type="match status" value="1"/>
</dbReference>
<evidence type="ECO:0000256" key="15">
    <source>
        <dbReference type="ARBA" id="ARBA00023054"/>
    </source>
</evidence>
<evidence type="ECO:0000256" key="8">
    <source>
        <dbReference type="ARBA" id="ARBA00022741"/>
    </source>
</evidence>
<evidence type="ECO:0000256" key="14">
    <source>
        <dbReference type="ARBA" id="ARBA00022990"/>
    </source>
</evidence>
<evidence type="ECO:0000256" key="5">
    <source>
        <dbReference type="ARBA" id="ARBA00022475"/>
    </source>
</evidence>
<evidence type="ECO:0000256" key="2">
    <source>
        <dbReference type="ARBA" id="ARBA00004469"/>
    </source>
</evidence>
<evidence type="ECO:0000256" key="6">
    <source>
        <dbReference type="ARBA" id="ARBA00022553"/>
    </source>
</evidence>
<dbReference type="PROSITE" id="PS50222">
    <property type="entry name" value="EF_HAND_2"/>
    <property type="match status" value="1"/>
</dbReference>
<keyword evidence="9" id="KW-0967">Endosome</keyword>
<evidence type="ECO:0000256" key="1">
    <source>
        <dbReference type="ARBA" id="ARBA00004159"/>
    </source>
</evidence>
<keyword evidence="8" id="KW-0547">Nucleotide-binding</keyword>
<evidence type="ECO:0000256" key="21">
    <source>
        <dbReference type="ARBA" id="ARBA00093794"/>
    </source>
</evidence>
<keyword evidence="16" id="KW-0969">Cilium</keyword>
<accession>A0AAW2A4S5</accession>
<dbReference type="InterPro" id="IPR031692">
    <property type="entry name" value="EHD_N"/>
</dbReference>
<dbReference type="GO" id="GO:0016197">
    <property type="term" value="P:endosomal transport"/>
    <property type="evidence" value="ECO:0007669"/>
    <property type="project" value="TreeGrafter"/>
</dbReference>
<dbReference type="Pfam" id="PF00350">
    <property type="entry name" value="Dynamin_N"/>
    <property type="match status" value="1"/>
</dbReference>
<gene>
    <name evidence="25" type="ORF">ABG768_002668</name>
</gene>
<dbReference type="AlphaFoldDB" id="A0AAW2A4S5"/>
<dbReference type="PROSITE" id="PS51718">
    <property type="entry name" value="G_DYNAMIN_2"/>
    <property type="match status" value="1"/>
</dbReference>
<evidence type="ECO:0000259" key="24">
    <source>
        <dbReference type="PROSITE" id="PS51718"/>
    </source>
</evidence>
<evidence type="ECO:0000256" key="9">
    <source>
        <dbReference type="ARBA" id="ARBA00022753"/>
    </source>
</evidence>
<dbReference type="InterPro" id="IPR002048">
    <property type="entry name" value="EF_hand_dom"/>
</dbReference>
<evidence type="ECO:0000256" key="11">
    <source>
        <dbReference type="ARBA" id="ARBA00022837"/>
    </source>
</evidence>
<keyword evidence="19" id="KW-0966">Cell projection</keyword>
<proteinExistence type="predicted"/>
<dbReference type="Pfam" id="PF16880">
    <property type="entry name" value="EHD_N"/>
    <property type="match status" value="1"/>
</dbReference>
<evidence type="ECO:0000256" key="19">
    <source>
        <dbReference type="ARBA" id="ARBA00023273"/>
    </source>
</evidence>
<dbReference type="EMBL" id="JAWDJR010000010">
    <property type="protein sequence ID" value="KAK9968337.1"/>
    <property type="molecule type" value="Genomic_DNA"/>
</dbReference>
<evidence type="ECO:0000256" key="17">
    <source>
        <dbReference type="ARBA" id="ARBA00023134"/>
    </source>
</evidence>
<dbReference type="InterPro" id="IPR045063">
    <property type="entry name" value="Dynamin_N"/>
</dbReference>
<evidence type="ECO:0000256" key="7">
    <source>
        <dbReference type="ARBA" id="ARBA00022723"/>
    </source>
</evidence>
<dbReference type="PROSITE" id="PS50031">
    <property type="entry name" value="EH"/>
    <property type="match status" value="1"/>
</dbReference>
<feature type="domain" description="EH" evidence="22">
    <location>
        <begin position="443"/>
        <end position="531"/>
    </location>
</feature>
<evidence type="ECO:0000256" key="12">
    <source>
        <dbReference type="ARBA" id="ARBA00022840"/>
    </source>
</evidence>
<feature type="domain" description="Dynamin-type G" evidence="24">
    <location>
        <begin position="54"/>
        <end position="285"/>
    </location>
</feature>
<keyword evidence="10" id="KW-0970">Cilium biogenesis/degradation</keyword>
<keyword evidence="14" id="KW-0007">Acetylation</keyword>
<dbReference type="GO" id="GO:0005524">
    <property type="term" value="F:ATP binding"/>
    <property type="evidence" value="ECO:0007669"/>
    <property type="project" value="UniProtKB-KW"/>
</dbReference>
<dbReference type="GO" id="GO:0005525">
    <property type="term" value="F:GTP binding"/>
    <property type="evidence" value="ECO:0007669"/>
    <property type="project" value="InterPro"/>
</dbReference>
<dbReference type="GO" id="GO:0010008">
    <property type="term" value="C:endosome membrane"/>
    <property type="evidence" value="ECO:0007669"/>
    <property type="project" value="UniProtKB-SubCell"/>
</dbReference>
<dbReference type="GO" id="GO:0006897">
    <property type="term" value="P:endocytosis"/>
    <property type="evidence" value="ECO:0007669"/>
    <property type="project" value="TreeGrafter"/>
</dbReference>
<organism evidence="25 26">
    <name type="scientific">Culter alburnus</name>
    <name type="common">Topmouth culter</name>
    <dbReference type="NCBI Taxonomy" id="194366"/>
    <lineage>
        <taxon>Eukaryota</taxon>
        <taxon>Metazoa</taxon>
        <taxon>Chordata</taxon>
        <taxon>Craniata</taxon>
        <taxon>Vertebrata</taxon>
        <taxon>Euteleostomi</taxon>
        <taxon>Actinopterygii</taxon>
        <taxon>Neopterygii</taxon>
        <taxon>Teleostei</taxon>
        <taxon>Ostariophysi</taxon>
        <taxon>Cypriniformes</taxon>
        <taxon>Xenocyprididae</taxon>
        <taxon>Xenocypridinae</taxon>
        <taxon>Culter</taxon>
    </lineage>
</organism>
<dbReference type="CDD" id="cd09913">
    <property type="entry name" value="EHD"/>
    <property type="match status" value="1"/>
</dbReference>
<dbReference type="SUPFAM" id="SSF52540">
    <property type="entry name" value="P-loop containing nucleoside triphosphate hydrolases"/>
    <property type="match status" value="1"/>
</dbReference>
<evidence type="ECO:0000259" key="23">
    <source>
        <dbReference type="PROSITE" id="PS50222"/>
    </source>
</evidence>
<evidence type="ECO:0000313" key="25">
    <source>
        <dbReference type="EMBL" id="KAK9968337.1"/>
    </source>
</evidence>
<comment type="subunit">
    <text evidence="20">Homooligomer, and heterooligomer with EHD2, EHD3 and EHD4, ATP-binding is required for heterooligomerization. Interacts (via EH domain) with MICALL1 (via NPF1 motif); the interaction is direct and recruits EHD1 to membranes. Interacts with RAB35; the interaction is indirect through MICALL1 and recruits EHD1 to membranes. Interacts (via EH domain) with PACSIN2 (via NPF motifs); regulates localization to tubular recycling endosome membranes. Interacts with PACSIN1. Interacts with RAB8A. Interacts with FER1L5 (via second C2 domain). Interacts with MYOF. Interacts with ZFYVE20. Interacts (via EH domain) with RAB11FIP2.</text>
</comment>
<dbReference type="InterPro" id="IPR040990">
    <property type="entry name" value="DUF5600"/>
</dbReference>
<dbReference type="FunFam" id="3.40.50.300:FF:000147">
    <property type="entry name" value="EH domain-containing protein 1"/>
    <property type="match status" value="1"/>
</dbReference>
<keyword evidence="12" id="KW-0067">ATP-binding</keyword>
<keyword evidence="7" id="KW-0479">Metal-binding</keyword>
<reference evidence="25 26" key="1">
    <citation type="submission" date="2024-05" db="EMBL/GenBank/DDBJ databases">
        <title>A high-quality chromosomal-level genome assembly of Topmouth culter (Culter alburnus).</title>
        <authorList>
            <person name="Zhao H."/>
        </authorList>
    </citation>
    <scope>NUCLEOTIDE SEQUENCE [LARGE SCALE GENOMIC DNA]</scope>
    <source>
        <strain evidence="25">CATC2023</strain>
        <tissue evidence="25">Muscle</tissue>
    </source>
</reference>
<dbReference type="CDD" id="cd00052">
    <property type="entry name" value="EH"/>
    <property type="match status" value="1"/>
</dbReference>
<evidence type="ECO:0000256" key="18">
    <source>
        <dbReference type="ARBA" id="ARBA00023136"/>
    </source>
</evidence>
<evidence type="ECO:0000259" key="22">
    <source>
        <dbReference type="PROSITE" id="PS50031"/>
    </source>
</evidence>
<evidence type="ECO:0000313" key="26">
    <source>
        <dbReference type="Proteomes" id="UP001479290"/>
    </source>
</evidence>
<evidence type="ECO:0000256" key="13">
    <source>
        <dbReference type="ARBA" id="ARBA00022927"/>
    </source>
</evidence>
<keyword evidence="11" id="KW-0106">Calcium</keyword>
<keyword evidence="15" id="KW-0175">Coiled coil</keyword>
<comment type="subcellular location">
    <subcellularLocation>
        <location evidence="3">Cell projection</location>
        <location evidence="3">Cilium membrane</location>
        <topology evidence="3">Peripheral membrane protein</topology>
        <orientation evidence="3">Cytoplasmic side</orientation>
    </subcellularLocation>
    <subcellularLocation>
        <location evidence="2">Early endosome membrane</location>
        <topology evidence="2">Peripheral membrane protein</topology>
        <orientation evidence="2">Cytoplasmic side</orientation>
    </subcellularLocation>
    <subcellularLocation>
        <location evidence="1">Recycling endosome membrane</location>
        <topology evidence="1">Peripheral membrane protein</topology>
        <orientation evidence="1">Cytoplasmic side</orientation>
    </subcellularLocation>
</comment>
<name>A0AAW2A4S5_CULAL</name>
<evidence type="ECO:0000256" key="16">
    <source>
        <dbReference type="ARBA" id="ARBA00023069"/>
    </source>
</evidence>
<keyword evidence="26" id="KW-1185">Reference proteome</keyword>
<evidence type="ECO:0000256" key="4">
    <source>
        <dbReference type="ARBA" id="ARBA00022448"/>
    </source>
</evidence>
<dbReference type="Gene3D" id="1.10.238.10">
    <property type="entry name" value="EF-hand"/>
    <property type="match status" value="1"/>
</dbReference>
<evidence type="ECO:0000256" key="3">
    <source>
        <dbReference type="ARBA" id="ARBA00004522"/>
    </source>
</evidence>
<dbReference type="Pfam" id="PF18150">
    <property type="entry name" value="DUF5600"/>
    <property type="match status" value="1"/>
</dbReference>
<dbReference type="Proteomes" id="UP001479290">
    <property type="component" value="Unassembled WGS sequence"/>
</dbReference>
<dbReference type="PROSITE" id="PS00018">
    <property type="entry name" value="EF_HAND_1"/>
    <property type="match status" value="1"/>
</dbReference>
<dbReference type="GO" id="GO:0005509">
    <property type="term" value="F:calcium ion binding"/>
    <property type="evidence" value="ECO:0007669"/>
    <property type="project" value="InterPro"/>
</dbReference>
<feature type="domain" description="EF-hand" evidence="23">
    <location>
        <begin position="475"/>
        <end position="510"/>
    </location>
</feature>
<dbReference type="InterPro" id="IPR011992">
    <property type="entry name" value="EF-hand-dom_pair"/>
</dbReference>
<dbReference type="FunFam" id="1.10.238.10:FF:000038">
    <property type="entry name" value="EH domain-containing protein 3"/>
    <property type="match status" value="1"/>
</dbReference>
<protein>
    <recommendedName>
        <fullName evidence="21">EH domain-containing protein 1</fullName>
    </recommendedName>
</protein>
<dbReference type="InterPro" id="IPR027417">
    <property type="entry name" value="P-loop_NTPase"/>
</dbReference>
<dbReference type="Gene3D" id="1.10.268.20">
    <property type="match status" value="1"/>
</dbReference>
<dbReference type="SMART" id="SM00027">
    <property type="entry name" value="EH"/>
    <property type="match status" value="1"/>
</dbReference>
<dbReference type="GO" id="GO:0005886">
    <property type="term" value="C:plasma membrane"/>
    <property type="evidence" value="ECO:0007669"/>
    <property type="project" value="UniProtKB-SubCell"/>
</dbReference>
<dbReference type="InterPro" id="IPR030381">
    <property type="entry name" value="G_DYNAMIN_dom"/>
</dbReference>
<dbReference type="Pfam" id="PF12763">
    <property type="entry name" value="EH"/>
    <property type="match status" value="1"/>
</dbReference>